<feature type="chain" id="PRO_5045131256" description="Lipoprotein" evidence="1">
    <location>
        <begin position="24"/>
        <end position="121"/>
    </location>
</feature>
<evidence type="ECO:0000313" key="2">
    <source>
        <dbReference type="EMBL" id="MCS4554907.1"/>
    </source>
</evidence>
<comment type="caution">
    <text evidence="2">The sequence shown here is derived from an EMBL/GenBank/DDBJ whole genome shotgun (WGS) entry which is preliminary data.</text>
</comment>
<dbReference type="RefSeq" id="WP_238894227.1">
    <property type="nucleotide sequence ID" value="NZ_JAKOGG010000001.1"/>
</dbReference>
<name>A0ABT2FF81_9GAMM</name>
<evidence type="ECO:0000256" key="1">
    <source>
        <dbReference type="SAM" id="SignalP"/>
    </source>
</evidence>
<organism evidence="2 3">
    <name type="scientific">Shewanella electrica</name>
    <dbReference type="NCBI Taxonomy" id="515560"/>
    <lineage>
        <taxon>Bacteria</taxon>
        <taxon>Pseudomonadati</taxon>
        <taxon>Pseudomonadota</taxon>
        <taxon>Gammaproteobacteria</taxon>
        <taxon>Alteromonadales</taxon>
        <taxon>Shewanellaceae</taxon>
        <taxon>Shewanella</taxon>
    </lineage>
</organism>
<dbReference type="EMBL" id="JAKOGG010000001">
    <property type="protein sequence ID" value="MCS4554907.1"/>
    <property type="molecule type" value="Genomic_DNA"/>
</dbReference>
<evidence type="ECO:0008006" key="4">
    <source>
        <dbReference type="Google" id="ProtNLM"/>
    </source>
</evidence>
<keyword evidence="3" id="KW-1185">Reference proteome</keyword>
<sequence>MKLFNISSILALVLLLAACGGHGYQGTYQVELGVEHDNPFGAFLKMAGDMMDKPTLIIGDDYIESDGARSTFDEIFVRDSHGKTYLVMKTKGDERAWQIIDDKTLLVKEGLVSYKLVRVVE</sequence>
<accession>A0ABT2FF81</accession>
<proteinExistence type="predicted"/>
<reference evidence="3" key="2">
    <citation type="submission" date="2023-07" db="EMBL/GenBank/DDBJ databases">
        <title>Shewanella mangrovi sp. nov., an acetaldehyde- degrading bacterium isolated from mangrove sediment.</title>
        <authorList>
            <person name="Liu Y."/>
        </authorList>
    </citation>
    <scope>NUCLEOTIDE SEQUENCE [LARGE SCALE GENOMIC DNA]</scope>
    <source>
        <strain evidence="3">C32</strain>
    </source>
</reference>
<gene>
    <name evidence="2" type="ORF">L9G74_00465</name>
</gene>
<keyword evidence="1" id="KW-0732">Signal</keyword>
<dbReference type="Proteomes" id="UP001201549">
    <property type="component" value="Unassembled WGS sequence"/>
</dbReference>
<feature type="signal peptide" evidence="1">
    <location>
        <begin position="1"/>
        <end position="23"/>
    </location>
</feature>
<protein>
    <recommendedName>
        <fullName evidence="4">Lipoprotein</fullName>
    </recommendedName>
</protein>
<evidence type="ECO:0000313" key="3">
    <source>
        <dbReference type="Proteomes" id="UP001201549"/>
    </source>
</evidence>
<dbReference type="PROSITE" id="PS51257">
    <property type="entry name" value="PROKAR_LIPOPROTEIN"/>
    <property type="match status" value="1"/>
</dbReference>
<reference evidence="2 3" key="1">
    <citation type="submission" date="2022-02" db="EMBL/GenBank/DDBJ databases">
        <authorList>
            <person name="Zhuang L."/>
        </authorList>
    </citation>
    <scope>NUCLEOTIDE SEQUENCE [LARGE SCALE GENOMIC DNA]</scope>
    <source>
        <strain evidence="2 3">C32</strain>
    </source>
</reference>